<reference evidence="1" key="1">
    <citation type="submission" date="2015-10" db="EMBL/GenBank/DDBJ databases">
        <authorList>
            <person name="Gilbert D.G."/>
        </authorList>
    </citation>
    <scope>NUCLEOTIDE SEQUENCE</scope>
</reference>
<dbReference type="EMBL" id="FAXC01000124">
    <property type="protein sequence ID" value="CUV08767.1"/>
    <property type="molecule type" value="Genomic_DNA"/>
</dbReference>
<dbReference type="AlphaFoldDB" id="A0A170QC74"/>
<gene>
    <name evidence="1" type="ORF">MGWOODY_Mmi2349</name>
</gene>
<name>A0A170QC74_9ZZZZ</name>
<organism evidence="1">
    <name type="scientific">hydrothermal vent metagenome</name>
    <dbReference type="NCBI Taxonomy" id="652676"/>
    <lineage>
        <taxon>unclassified sequences</taxon>
        <taxon>metagenomes</taxon>
        <taxon>ecological metagenomes</taxon>
    </lineage>
</organism>
<sequence length="201" mass="22678">MRFILILSITILQAQSTWISDLIISDKKNGVFIKVRSNTPLKPTQVTGWFNESTSWYYMTLHQTNGDTAHLESSKLSYPVTHIECVKAGESLQIGFKMAKPVEQFEFYYANNPPELLASLRFPLSDVLVAMEQERPNTSPFQTQSSIQRPLWVKAVYFIGAGLTGAGFLAGETQKGWEVPIGMGLIAFAYVYENFIVKRIE</sequence>
<evidence type="ECO:0000313" key="1">
    <source>
        <dbReference type="EMBL" id="CUV08767.1"/>
    </source>
</evidence>
<protein>
    <submittedName>
        <fullName evidence="1">Uncharacterized protein</fullName>
    </submittedName>
</protein>
<accession>A0A170QC74</accession>
<proteinExistence type="predicted"/>